<keyword evidence="3 7" id="KW-0813">Transport</keyword>
<dbReference type="InterPro" id="IPR001392">
    <property type="entry name" value="Clathrin_mu"/>
</dbReference>
<dbReference type="PROSITE" id="PS00991">
    <property type="entry name" value="CLAT_ADAPTOR_M_2"/>
    <property type="match status" value="1"/>
</dbReference>
<dbReference type="Pfam" id="PF01217">
    <property type="entry name" value="Clat_adaptor_s"/>
    <property type="match status" value="1"/>
</dbReference>
<keyword evidence="6" id="KW-0968">Cytoplasmic vesicle</keyword>
<comment type="similarity">
    <text evidence="2 7">Belongs to the adaptor complexes medium subunit family.</text>
</comment>
<evidence type="ECO:0000256" key="7">
    <source>
        <dbReference type="PIRNR" id="PIRNR005992"/>
    </source>
</evidence>
<dbReference type="SUPFAM" id="SSF64356">
    <property type="entry name" value="SNARE-like"/>
    <property type="match status" value="1"/>
</dbReference>
<dbReference type="InterPro" id="IPR036168">
    <property type="entry name" value="AP2_Mu_C_sf"/>
</dbReference>
<dbReference type="Proteomes" id="UP000762676">
    <property type="component" value="Unassembled WGS sequence"/>
</dbReference>
<dbReference type="InterPro" id="IPR028565">
    <property type="entry name" value="MHD"/>
</dbReference>
<keyword evidence="4 7" id="KW-0653">Protein transport</keyword>
<evidence type="ECO:0000259" key="8">
    <source>
        <dbReference type="PROSITE" id="PS51072"/>
    </source>
</evidence>
<dbReference type="FunFam" id="3.30.450.60:FF:000006">
    <property type="entry name" value="AP-1 complex subunit mu-1 isoform 1"/>
    <property type="match status" value="1"/>
</dbReference>
<dbReference type="EMBL" id="BMAT01012780">
    <property type="protein sequence ID" value="GFR99194.1"/>
    <property type="molecule type" value="Genomic_DNA"/>
</dbReference>
<dbReference type="AlphaFoldDB" id="A0AAV4HNA0"/>
<evidence type="ECO:0000313" key="10">
    <source>
        <dbReference type="Proteomes" id="UP000762676"/>
    </source>
</evidence>
<evidence type="ECO:0000256" key="6">
    <source>
        <dbReference type="ARBA" id="ARBA00023329"/>
    </source>
</evidence>
<gene>
    <name evidence="9" type="ORF">ElyMa_006368900</name>
</gene>
<evidence type="ECO:0000256" key="4">
    <source>
        <dbReference type="ARBA" id="ARBA00022927"/>
    </source>
</evidence>
<name>A0AAV4HNA0_9GAST</name>
<reference evidence="9 10" key="1">
    <citation type="journal article" date="2021" name="Elife">
        <title>Chloroplast acquisition without the gene transfer in kleptoplastic sea slugs, Plakobranchus ocellatus.</title>
        <authorList>
            <person name="Maeda T."/>
            <person name="Takahashi S."/>
            <person name="Yoshida T."/>
            <person name="Shimamura S."/>
            <person name="Takaki Y."/>
            <person name="Nagai Y."/>
            <person name="Toyoda A."/>
            <person name="Suzuki Y."/>
            <person name="Arimoto A."/>
            <person name="Ishii H."/>
            <person name="Satoh N."/>
            <person name="Nishiyama T."/>
            <person name="Hasebe M."/>
            <person name="Maruyama T."/>
            <person name="Minagawa J."/>
            <person name="Obokata J."/>
            <person name="Shigenobu S."/>
        </authorList>
    </citation>
    <scope>NUCLEOTIDE SEQUENCE [LARGE SCALE GENOMIC DNA]</scope>
</reference>
<dbReference type="PRINTS" id="PR00314">
    <property type="entry name" value="CLATHRINADPT"/>
</dbReference>
<dbReference type="Pfam" id="PF00928">
    <property type="entry name" value="Adap_comp_sub"/>
    <property type="match status" value="1"/>
</dbReference>
<dbReference type="PROSITE" id="PS51072">
    <property type="entry name" value="MHD"/>
    <property type="match status" value="1"/>
</dbReference>
<dbReference type="GO" id="GO:0030131">
    <property type="term" value="C:clathrin adaptor complex"/>
    <property type="evidence" value="ECO:0007669"/>
    <property type="project" value="UniProtKB-UniRule"/>
</dbReference>
<dbReference type="InterPro" id="IPR018240">
    <property type="entry name" value="Clathrin_mu_CS"/>
</dbReference>
<dbReference type="GO" id="GO:0006886">
    <property type="term" value="P:intracellular protein transport"/>
    <property type="evidence" value="ECO:0007669"/>
    <property type="project" value="UniProtKB-UniRule"/>
</dbReference>
<evidence type="ECO:0000313" key="9">
    <source>
        <dbReference type="EMBL" id="GFR99194.1"/>
    </source>
</evidence>
<dbReference type="GO" id="GO:0016192">
    <property type="term" value="P:vesicle-mediated transport"/>
    <property type="evidence" value="ECO:0007669"/>
    <property type="project" value="InterPro"/>
</dbReference>
<dbReference type="PANTHER" id="PTHR10529">
    <property type="entry name" value="AP COMPLEX SUBUNIT MU"/>
    <property type="match status" value="1"/>
</dbReference>
<dbReference type="Gene3D" id="2.60.40.1170">
    <property type="entry name" value="Mu homology domain, subdomain B"/>
    <property type="match status" value="2"/>
</dbReference>
<comment type="subcellular location">
    <subcellularLocation>
        <location evidence="1">Cytoplasmic vesicle</location>
        <location evidence="1">Clathrin-coated vesicle membrane</location>
        <topology evidence="1">Peripheral membrane protein</topology>
        <orientation evidence="1">Cytoplasmic side</orientation>
    </subcellularLocation>
</comment>
<comment type="caution">
    <text evidence="9">The sequence shown here is derived from an EMBL/GenBank/DDBJ whole genome shotgun (WGS) entry which is preliminary data.</text>
</comment>
<dbReference type="CDD" id="cd14835">
    <property type="entry name" value="AP1_Mu_N"/>
    <property type="match status" value="1"/>
</dbReference>
<evidence type="ECO:0000256" key="3">
    <source>
        <dbReference type="ARBA" id="ARBA00022448"/>
    </source>
</evidence>
<evidence type="ECO:0000256" key="1">
    <source>
        <dbReference type="ARBA" id="ARBA00004145"/>
    </source>
</evidence>
<organism evidence="9 10">
    <name type="scientific">Elysia marginata</name>
    <dbReference type="NCBI Taxonomy" id="1093978"/>
    <lineage>
        <taxon>Eukaryota</taxon>
        <taxon>Metazoa</taxon>
        <taxon>Spiralia</taxon>
        <taxon>Lophotrochozoa</taxon>
        <taxon>Mollusca</taxon>
        <taxon>Gastropoda</taxon>
        <taxon>Heterobranchia</taxon>
        <taxon>Euthyneura</taxon>
        <taxon>Panpulmonata</taxon>
        <taxon>Sacoglossa</taxon>
        <taxon>Placobranchoidea</taxon>
        <taxon>Plakobranchidae</taxon>
        <taxon>Elysia</taxon>
    </lineage>
</organism>
<sequence length="350" mass="40291">MSASAVYILDVKGKVMISRNYRGDIDMSAIDKFMTLVMEKEEDSNLTPIILHGEVAFMYIKYNNLYLVATSKKNANVTLVFSFLHKLVQIFVEYFKELEEESIRDNFVIIYELLDEVMDFGYPQTTDSKILQEYITQEGQKLEIAPRPPPAVTNAVSWRTDSVKYRKNEVFLDVIESVNLMVSANGNVLRSEIVGSVKMRVFLSGMPELRLGLNDKVLFESTGRGKSKSVELEDVKFHQCVRLSRFENDRTISFIPPDGEFELMSYRLNTHVKPLIWVESVIERHAHSRVEYMIKGGKEYLMRAHFGLPSVQNEEAEGKPPINVKFEIPYFTVSGIQVRQEDILVTYNLK</sequence>
<keyword evidence="10" id="KW-1185">Reference proteome</keyword>
<feature type="domain" description="MHD" evidence="8">
    <location>
        <begin position="167"/>
        <end position="350"/>
    </location>
</feature>
<dbReference type="PIRSF" id="PIRSF005992">
    <property type="entry name" value="Clathrin_mu"/>
    <property type="match status" value="1"/>
</dbReference>
<dbReference type="InterPro" id="IPR050431">
    <property type="entry name" value="Adaptor_comp_med_subunit"/>
</dbReference>
<dbReference type="Gene3D" id="3.30.450.60">
    <property type="match status" value="1"/>
</dbReference>
<evidence type="ECO:0000256" key="2">
    <source>
        <dbReference type="ARBA" id="ARBA00005324"/>
    </source>
</evidence>
<protein>
    <submittedName>
        <fullName evidence="9">AP-1 complex subunit mu-1</fullName>
    </submittedName>
</protein>
<evidence type="ECO:0000256" key="5">
    <source>
        <dbReference type="ARBA" id="ARBA00023136"/>
    </source>
</evidence>
<dbReference type="InterPro" id="IPR022775">
    <property type="entry name" value="AP_mu_sigma_su"/>
</dbReference>
<keyword evidence="5" id="KW-0472">Membrane</keyword>
<accession>A0AAV4HNA0</accession>
<dbReference type="GO" id="GO:0030665">
    <property type="term" value="C:clathrin-coated vesicle membrane"/>
    <property type="evidence" value="ECO:0007669"/>
    <property type="project" value="UniProtKB-SubCell"/>
</dbReference>
<dbReference type="InterPro" id="IPR011012">
    <property type="entry name" value="Longin-like_dom_sf"/>
</dbReference>
<dbReference type="SUPFAM" id="SSF49447">
    <property type="entry name" value="Second domain of Mu2 adaptin subunit (ap50) of ap2 adaptor"/>
    <property type="match status" value="1"/>
</dbReference>
<proteinExistence type="inferred from homology"/>